<dbReference type="Proteomes" id="UP000003711">
    <property type="component" value="Unassembled WGS sequence"/>
</dbReference>
<feature type="chain" id="PRO_5003160941" description="DUF4595 domain-containing protein" evidence="1">
    <location>
        <begin position="25"/>
        <end position="257"/>
    </location>
</feature>
<gene>
    <name evidence="3" type="ORF">BACCELL_02303</name>
</gene>
<evidence type="ECO:0000313" key="4">
    <source>
        <dbReference type="Proteomes" id="UP000003711"/>
    </source>
</evidence>
<reference evidence="3 4" key="2">
    <citation type="submission" date="2009-01" db="EMBL/GenBank/DDBJ databases">
        <title>Draft genome sequence of Bacteroides cellulosilyticus (DSM 14838).</title>
        <authorList>
            <person name="Sudarsanam P."/>
            <person name="Ley R."/>
            <person name="Guruge J."/>
            <person name="Turnbaugh P.J."/>
            <person name="Mahowald M."/>
            <person name="Liep D."/>
            <person name="Gordon J."/>
        </authorList>
    </citation>
    <scope>NUCLEOTIDE SEQUENCE [LARGE SCALE GENOMIC DNA]</scope>
    <source>
        <strain evidence="3 4">DSM 14838</strain>
    </source>
</reference>
<dbReference type="HOGENOM" id="CLU_1044509_0_0_10"/>
<dbReference type="CDD" id="cd12871">
    <property type="entry name" value="Bacuni_01323_like"/>
    <property type="match status" value="1"/>
</dbReference>
<accession>E2NDE4</accession>
<protein>
    <recommendedName>
        <fullName evidence="2">DUF4595 domain-containing protein</fullName>
    </recommendedName>
</protein>
<feature type="signal peptide" evidence="1">
    <location>
        <begin position="1"/>
        <end position="24"/>
    </location>
</feature>
<dbReference type="EMBL" id="ACCH01000172">
    <property type="protein sequence ID" value="EEF90056.1"/>
    <property type="molecule type" value="Genomic_DNA"/>
</dbReference>
<comment type="caution">
    <text evidence="3">The sequence shown here is derived from an EMBL/GenBank/DDBJ whole genome shotgun (WGS) entry which is preliminary data.</text>
</comment>
<organism evidence="3 4">
    <name type="scientific">Bacteroides cellulosilyticus DSM 14838</name>
    <dbReference type="NCBI Taxonomy" id="537012"/>
    <lineage>
        <taxon>Bacteria</taxon>
        <taxon>Pseudomonadati</taxon>
        <taxon>Bacteroidota</taxon>
        <taxon>Bacteroidia</taxon>
        <taxon>Bacteroidales</taxon>
        <taxon>Bacteroidaceae</taxon>
        <taxon>Bacteroides</taxon>
    </lineage>
</organism>
<dbReference type="Pfam" id="PF15283">
    <property type="entry name" value="DUF4595"/>
    <property type="match status" value="1"/>
</dbReference>
<evidence type="ECO:0000256" key="1">
    <source>
        <dbReference type="SAM" id="SignalP"/>
    </source>
</evidence>
<evidence type="ECO:0000313" key="3">
    <source>
        <dbReference type="EMBL" id="EEF90056.1"/>
    </source>
</evidence>
<dbReference type="RefSeq" id="WP_007211676.1">
    <property type="nucleotide sequence ID" value="NZ_EQ973490.1"/>
</dbReference>
<keyword evidence="1" id="KW-0732">Signal</keyword>
<reference evidence="3 4" key="1">
    <citation type="submission" date="2008-12" db="EMBL/GenBank/DDBJ databases">
        <authorList>
            <person name="Fulton L."/>
            <person name="Clifton S."/>
            <person name="Fulton B."/>
            <person name="Xu J."/>
            <person name="Minx P."/>
            <person name="Pepin K.H."/>
            <person name="Johnson M."/>
            <person name="Bhonagiri V."/>
            <person name="Nash W.E."/>
            <person name="Mardis E.R."/>
            <person name="Wilson R.K."/>
        </authorList>
    </citation>
    <scope>NUCLEOTIDE SEQUENCE [LARGE SCALE GENOMIC DNA]</scope>
    <source>
        <strain evidence="3 4">DSM 14838</strain>
    </source>
</reference>
<dbReference type="InterPro" id="IPR027931">
    <property type="entry name" value="DUF4595"/>
</dbReference>
<evidence type="ECO:0000259" key="2">
    <source>
        <dbReference type="Pfam" id="PF15283"/>
    </source>
</evidence>
<proteinExistence type="predicted"/>
<name>E2NDE4_9BACE</name>
<dbReference type="GeneID" id="66305588"/>
<feature type="domain" description="DUF4595" evidence="2">
    <location>
        <begin position="53"/>
        <end position="239"/>
    </location>
</feature>
<sequence length="257" mass="29337">MKTLRLIGMAIVAVIMSVNFTACSDDDDEGEGNNGTSKKFISATYESGDASSFEYDNQGRITKEVWDEYELRQEITEFTYEANRIIATAYDISSSSSADEKWITNYELKDGIIASKVEYNPEGEAIVNVKYNYDSSKQLVSIEYSNSYNTNSEKLVKFIWQNGNITSMIDDDATELSYTSLPYQFLGEATNVFDPDLINNTLFAQGFYGKCLTNLVKTERGYDHYDYIYTTDEEGYVTKVIMEYEDGDQWACYCSWK</sequence>
<dbReference type="AlphaFoldDB" id="E2NDE4"/>